<dbReference type="InterPro" id="IPR057691">
    <property type="entry name" value="DUF7931"/>
</dbReference>
<evidence type="ECO:0000313" key="2">
    <source>
        <dbReference type="EMBL" id="MQX53886.1"/>
    </source>
</evidence>
<dbReference type="EMBL" id="WIRE01000001">
    <property type="protein sequence ID" value="MQX53886.1"/>
    <property type="molecule type" value="Genomic_DNA"/>
</dbReference>
<proteinExistence type="predicted"/>
<gene>
    <name evidence="2" type="ORF">GFN93_11540</name>
</gene>
<dbReference type="Proteomes" id="UP000469421">
    <property type="component" value="Unassembled WGS sequence"/>
</dbReference>
<keyword evidence="3" id="KW-1185">Reference proteome</keyword>
<evidence type="ECO:0000313" key="3">
    <source>
        <dbReference type="Proteomes" id="UP000469421"/>
    </source>
</evidence>
<name>A0A6N7LWX3_9GAMM</name>
<dbReference type="AlphaFoldDB" id="A0A6N7LWX3"/>
<protein>
    <recommendedName>
        <fullName evidence="1">DUF7931 domain-containing protein</fullName>
    </recommendedName>
</protein>
<reference evidence="2 3" key="1">
    <citation type="submission" date="2019-10" db="EMBL/GenBank/DDBJ databases">
        <title>Alcanivorax sp.PA15-N-34 draft genome sequence.</title>
        <authorList>
            <person name="Liao X."/>
            <person name="Shao Z."/>
        </authorList>
    </citation>
    <scope>NUCLEOTIDE SEQUENCE [LARGE SCALE GENOMIC DNA]</scope>
    <source>
        <strain evidence="2 3">PA15-N-34</strain>
    </source>
</reference>
<evidence type="ECO:0000259" key="1">
    <source>
        <dbReference type="Pfam" id="PF25559"/>
    </source>
</evidence>
<organism evidence="2 3">
    <name type="scientific">Alcanivorax sediminis</name>
    <dbReference type="NCBI Taxonomy" id="2663008"/>
    <lineage>
        <taxon>Bacteria</taxon>
        <taxon>Pseudomonadati</taxon>
        <taxon>Pseudomonadota</taxon>
        <taxon>Gammaproteobacteria</taxon>
        <taxon>Oceanospirillales</taxon>
        <taxon>Alcanivoracaceae</taxon>
        <taxon>Alcanivorax</taxon>
    </lineage>
</organism>
<dbReference type="RefSeq" id="WP_153501229.1">
    <property type="nucleotide sequence ID" value="NZ_WIRE01000001.1"/>
</dbReference>
<accession>A0A6N7LWX3</accession>
<sequence>MPLAIGTDDTLQSLSRSEASQALASLVAACSRSLWIRVPLLDELTADSEVCEAIKTMAISSERIDIRILFDDHDNAIRDGHRIVHLARRLPSRLQLRQTQQDDRDAQACHAIGDGTGLFEAKGWPRPDRVHLCGHRLPRAPRLARDFREHWERAGGNPELRELRL</sequence>
<feature type="domain" description="DUF7931" evidence="1">
    <location>
        <begin position="16"/>
        <end position="163"/>
    </location>
</feature>
<comment type="caution">
    <text evidence="2">The sequence shown here is derived from an EMBL/GenBank/DDBJ whole genome shotgun (WGS) entry which is preliminary data.</text>
</comment>
<dbReference type="Pfam" id="PF25559">
    <property type="entry name" value="DUF7931"/>
    <property type="match status" value="1"/>
</dbReference>